<sequence>MSTLADAAKIRAALMNLELPSQFVSDWLLWRTLQPVEWTPKELPLPISATRDFWLATFKAKVETMIKNEGDIIGWPEDNETHDDFGIHNMLNLVTESGQTSITSLFDWETGCVVPVVLSKIVFFIAGGDLTIDENGEPSVYIRPGWSPKPEELAKNQGYSAEFLKEINRHAPYLEEAIHKAKDAHHLWVKLKKWKGQDPEKFFGELGDWAEK</sequence>
<evidence type="ECO:0000313" key="1">
    <source>
        <dbReference type="EMBL" id="UPL02379.1"/>
    </source>
</evidence>
<dbReference type="Proteomes" id="UP000830768">
    <property type="component" value="Chromosome 11"/>
</dbReference>
<accession>A0ACD3ZQK3</accession>
<keyword evidence="2" id="KW-1185">Reference proteome</keyword>
<dbReference type="EMBL" id="CP090039">
    <property type="protein sequence ID" value="UPL02379.1"/>
    <property type="molecule type" value="Genomic_DNA"/>
</dbReference>
<proteinExistence type="predicted"/>
<evidence type="ECO:0000313" key="2">
    <source>
        <dbReference type="Proteomes" id="UP000830768"/>
    </source>
</evidence>
<name>A0ACD3ZQK3_FUSSC</name>
<reference evidence="1" key="1">
    <citation type="submission" date="2021-11" db="EMBL/GenBank/DDBJ databases">
        <title>Fusarium solani-melongenae Genome sequencing and assembly.</title>
        <authorList>
            <person name="Xie S."/>
            <person name="Huang L."/>
            <person name="Zhang X."/>
        </authorList>
    </citation>
    <scope>NUCLEOTIDE SEQUENCE</scope>
    <source>
        <strain evidence="1">CRI 24-3</strain>
    </source>
</reference>
<protein>
    <submittedName>
        <fullName evidence="1">Uncharacterized protein</fullName>
    </submittedName>
</protein>
<organism evidence="1 2">
    <name type="scientific">Fusarium solani subsp. cucurbitae</name>
    <name type="common">Neocosmosporum cucurbitae</name>
    <dbReference type="NCBI Taxonomy" id="2747967"/>
    <lineage>
        <taxon>Eukaryota</taxon>
        <taxon>Fungi</taxon>
        <taxon>Dikarya</taxon>
        <taxon>Ascomycota</taxon>
        <taxon>Pezizomycotina</taxon>
        <taxon>Sordariomycetes</taxon>
        <taxon>Hypocreomycetidae</taxon>
        <taxon>Hypocreales</taxon>
        <taxon>Nectriaceae</taxon>
        <taxon>Fusarium</taxon>
        <taxon>Fusarium solani species complex</taxon>
    </lineage>
</organism>
<gene>
    <name evidence="1" type="ORF">LCI18_013313</name>
</gene>